<comment type="caution">
    <text evidence="2">The sequence shown here is derived from an EMBL/GenBank/DDBJ whole genome shotgun (WGS) entry which is preliminary data.</text>
</comment>
<organism evidence="2 3">
    <name type="scientific">Limnospira platensis NIES-46</name>
    <dbReference type="NCBI Taxonomy" id="1236695"/>
    <lineage>
        <taxon>Bacteria</taxon>
        <taxon>Bacillati</taxon>
        <taxon>Cyanobacteriota</taxon>
        <taxon>Cyanophyceae</taxon>
        <taxon>Oscillatoriophycideae</taxon>
        <taxon>Oscillatoriales</taxon>
        <taxon>Sirenicapillariaceae</taxon>
        <taxon>Limnospira</taxon>
    </lineage>
</organism>
<reference evidence="2 3" key="1">
    <citation type="journal article" date="2019" name="J Genomics">
        <title>The Draft Genome of a Hydrogen-producing Cyanobacterium, Arthrospira platensis NIES-46.</title>
        <authorList>
            <person name="Suzuki S."/>
            <person name="Yamaguchi H."/>
            <person name="Kawachi M."/>
        </authorList>
    </citation>
    <scope>NUCLEOTIDE SEQUENCE [LARGE SCALE GENOMIC DNA]</scope>
    <source>
        <strain evidence="2 3">NIES-46</strain>
    </source>
</reference>
<feature type="region of interest" description="Disordered" evidence="1">
    <location>
        <begin position="1"/>
        <end position="32"/>
    </location>
</feature>
<protein>
    <recommendedName>
        <fullName evidence="4">Short-chain dehydrogenase/reductase SDR</fullName>
    </recommendedName>
</protein>
<evidence type="ECO:0000313" key="2">
    <source>
        <dbReference type="EMBL" id="GCE93994.1"/>
    </source>
</evidence>
<gene>
    <name evidence="2" type="ORF">NIES46_20460</name>
</gene>
<dbReference type="Proteomes" id="UP000326169">
    <property type="component" value="Unassembled WGS sequence"/>
</dbReference>
<evidence type="ECO:0000313" key="3">
    <source>
        <dbReference type="Proteomes" id="UP000326169"/>
    </source>
</evidence>
<dbReference type="EMBL" id="BIMW01000086">
    <property type="protein sequence ID" value="GCE93994.1"/>
    <property type="molecule type" value="Genomic_DNA"/>
</dbReference>
<sequence>MRFRSWLLHPGNLAKHYPHPKSESLGGRDQRQVSHDYCKDGYTEMTQKIPEQVGDKMTAEIPFRRFGEPLDIAGTVAF</sequence>
<accession>A0A5M3T3F6</accession>
<feature type="compositionally biased region" description="Basic and acidic residues" evidence="1">
    <location>
        <begin position="20"/>
        <end position="32"/>
    </location>
</feature>
<keyword evidence="3" id="KW-1185">Reference proteome</keyword>
<name>A0A5M3T3F6_LIMPL</name>
<evidence type="ECO:0000256" key="1">
    <source>
        <dbReference type="SAM" id="MobiDB-lite"/>
    </source>
</evidence>
<dbReference type="Gene3D" id="3.40.50.720">
    <property type="entry name" value="NAD(P)-binding Rossmann-like Domain"/>
    <property type="match status" value="1"/>
</dbReference>
<dbReference type="RefSeq" id="WP_014276649.1">
    <property type="nucleotide sequence ID" value="NZ_BIMW01000086.1"/>
</dbReference>
<proteinExistence type="predicted"/>
<dbReference type="GeneID" id="301682902"/>
<evidence type="ECO:0008006" key="4">
    <source>
        <dbReference type="Google" id="ProtNLM"/>
    </source>
</evidence>